<evidence type="ECO:0000256" key="1">
    <source>
        <dbReference type="ARBA" id="ARBA00004651"/>
    </source>
</evidence>
<evidence type="ECO:0000256" key="2">
    <source>
        <dbReference type="ARBA" id="ARBA00022475"/>
    </source>
</evidence>
<evidence type="ECO:0008006" key="9">
    <source>
        <dbReference type="Google" id="ProtNLM"/>
    </source>
</evidence>
<evidence type="ECO:0000313" key="7">
    <source>
        <dbReference type="EMBL" id="GAA4855228.1"/>
    </source>
</evidence>
<keyword evidence="4 6" id="KW-1133">Transmembrane helix</keyword>
<feature type="transmembrane region" description="Helical" evidence="6">
    <location>
        <begin position="582"/>
        <end position="601"/>
    </location>
</feature>
<proteinExistence type="predicted"/>
<accession>A0ABP9DP54</accession>
<organism evidence="7 8">
    <name type="scientific">Kitasatospora terrestris</name>
    <dbReference type="NCBI Taxonomy" id="258051"/>
    <lineage>
        <taxon>Bacteria</taxon>
        <taxon>Bacillati</taxon>
        <taxon>Actinomycetota</taxon>
        <taxon>Actinomycetes</taxon>
        <taxon>Kitasatosporales</taxon>
        <taxon>Streptomycetaceae</taxon>
        <taxon>Kitasatospora</taxon>
    </lineage>
</organism>
<feature type="transmembrane region" description="Helical" evidence="6">
    <location>
        <begin position="468"/>
        <end position="488"/>
    </location>
</feature>
<feature type="transmembrane region" description="Helical" evidence="6">
    <location>
        <begin position="740"/>
        <end position="767"/>
    </location>
</feature>
<dbReference type="EMBL" id="BAABIS010000001">
    <property type="protein sequence ID" value="GAA4855228.1"/>
    <property type="molecule type" value="Genomic_DNA"/>
</dbReference>
<feature type="transmembrane region" description="Helical" evidence="6">
    <location>
        <begin position="53"/>
        <end position="74"/>
    </location>
</feature>
<comment type="subcellular location">
    <subcellularLocation>
        <location evidence="1">Cell membrane</location>
        <topology evidence="1">Multi-pass membrane protein</topology>
    </subcellularLocation>
</comment>
<protein>
    <recommendedName>
        <fullName evidence="9">TIGR00374 family protein</fullName>
    </recommendedName>
</protein>
<evidence type="ECO:0000313" key="8">
    <source>
        <dbReference type="Proteomes" id="UP001501752"/>
    </source>
</evidence>
<evidence type="ECO:0000256" key="4">
    <source>
        <dbReference type="ARBA" id="ARBA00022989"/>
    </source>
</evidence>
<dbReference type="PANTHER" id="PTHR39087:SF2">
    <property type="entry name" value="UPF0104 MEMBRANE PROTEIN MJ1595"/>
    <property type="match status" value="1"/>
</dbReference>
<comment type="caution">
    <text evidence="7">The sequence shown here is derived from an EMBL/GenBank/DDBJ whole genome shotgun (WGS) entry which is preliminary data.</text>
</comment>
<gene>
    <name evidence="7" type="ORF">GCM10023235_35890</name>
</gene>
<dbReference type="InterPro" id="IPR022791">
    <property type="entry name" value="L-PG_synthase/AglD"/>
</dbReference>
<evidence type="ECO:0000256" key="5">
    <source>
        <dbReference type="ARBA" id="ARBA00023136"/>
    </source>
</evidence>
<keyword evidence="8" id="KW-1185">Reference proteome</keyword>
<name>A0ABP9DP54_9ACTN</name>
<dbReference type="Proteomes" id="UP001501752">
    <property type="component" value="Unassembled WGS sequence"/>
</dbReference>
<keyword evidence="5 6" id="KW-0472">Membrane</keyword>
<feature type="transmembrane region" description="Helical" evidence="6">
    <location>
        <begin position="122"/>
        <end position="141"/>
    </location>
</feature>
<dbReference type="PANTHER" id="PTHR39087">
    <property type="entry name" value="UPF0104 MEMBRANE PROTEIN MJ1595"/>
    <property type="match status" value="1"/>
</dbReference>
<reference evidence="8" key="1">
    <citation type="journal article" date="2019" name="Int. J. Syst. Evol. Microbiol.">
        <title>The Global Catalogue of Microorganisms (GCM) 10K type strain sequencing project: providing services to taxonomists for standard genome sequencing and annotation.</title>
        <authorList>
            <consortium name="The Broad Institute Genomics Platform"/>
            <consortium name="The Broad Institute Genome Sequencing Center for Infectious Disease"/>
            <person name="Wu L."/>
            <person name="Ma J."/>
        </authorList>
    </citation>
    <scope>NUCLEOTIDE SEQUENCE [LARGE SCALE GENOMIC DNA]</scope>
    <source>
        <strain evidence="8">JCM 13006</strain>
    </source>
</reference>
<feature type="transmembrane region" description="Helical" evidence="6">
    <location>
        <begin position="148"/>
        <end position="165"/>
    </location>
</feature>
<evidence type="ECO:0000256" key="6">
    <source>
        <dbReference type="SAM" id="Phobius"/>
    </source>
</evidence>
<feature type="transmembrane region" description="Helical" evidence="6">
    <location>
        <begin position="81"/>
        <end position="102"/>
    </location>
</feature>
<evidence type="ECO:0000256" key="3">
    <source>
        <dbReference type="ARBA" id="ARBA00022692"/>
    </source>
</evidence>
<keyword evidence="2" id="KW-1003">Cell membrane</keyword>
<sequence length="773" mass="80457">MRHPASLIRLLAGLGSIGLTLLLAGYAQATAGGLDADVSLGAGLLPWPPVKLTAALCAGALLLVPLSFAVDRLLRGDRRRVADGVLAAVAAYGLTLGLDLAAGGLTTLTHPLPGGIGRTDPVYGHLAPVLAFMTAVSTAGLRRWRTALATTLTLAGLSGLVTGYASPLSLVLALLIGWTTAHGIRYAVGEPLPCPTVRQVEQTLAQCGVRPLTVTATGPCSYLVTQRDGRPVLDVHLIDRQAQASGLLRHLWVVLRVRTAPRPLGLRPLRAGLEHQTLLSYAATAAGARTRTPEAVAQLGPDAALVAYRQLIARPIAELTEDELTDEVLTDAWQQLALLQRRRIAHRALDPRNVLVDAGGAVHLVGLTEGEIAAGDLLLRLDVAGLLTVLALHAGPTRTVAAAMRVLGPGPVGAALPLLQPIALPRATRAALRPHRELTAELRAEVQRHLPQAPSEPVRLERLRPRTLLTVAAGMLAGYLLLQTLFTADRNPIGVLADADPGWLAGAALAAVASYLVATLGVIGFVPERLPFGTALTAQVAGGFVKLVSPGGVGGIALNTRFLQCAGIPTAQALSSVGASQMIGLALHLLQLAVVSSLLGLDSDGPVEELPSGWVLALGLAGLAVLIVSATAVPWLRRRVQALLRPLRAEVLPRLLDMLQQPGKLAVGFAGQAMVSATFVTCLYCCARAVGEQPGLLAVAFVFMAGNAAGNVMPTPGGAGGVEVLLTNLLVGASTMDKPAAFAAVMLFRLLTFLLPILPGWAAFAWLQRRRAL</sequence>
<feature type="transmembrane region" description="Helical" evidence="6">
    <location>
        <begin position="613"/>
        <end position="636"/>
    </location>
</feature>
<dbReference type="Pfam" id="PF03706">
    <property type="entry name" value="LPG_synthase_TM"/>
    <property type="match status" value="1"/>
</dbReference>
<feature type="transmembrane region" description="Helical" evidence="6">
    <location>
        <begin position="503"/>
        <end position="526"/>
    </location>
</feature>
<keyword evidence="3 6" id="KW-0812">Transmembrane</keyword>